<evidence type="ECO:0000313" key="2">
    <source>
        <dbReference type="Proteomes" id="UP001623232"/>
    </source>
</evidence>
<organism evidence="1 2">
    <name type="scientific">Aliisedimentitalea scapharcae</name>
    <dbReference type="NCBI Taxonomy" id="1524259"/>
    <lineage>
        <taxon>Bacteria</taxon>
        <taxon>Pseudomonadati</taxon>
        <taxon>Pseudomonadota</taxon>
        <taxon>Alphaproteobacteria</taxon>
        <taxon>Rhodobacterales</taxon>
        <taxon>Roseobacteraceae</taxon>
        <taxon>Aliisedimentitalea</taxon>
    </lineage>
</organism>
<keyword evidence="2" id="KW-1185">Reference proteome</keyword>
<reference evidence="1 2" key="1">
    <citation type="submission" date="2023-04" db="EMBL/GenBank/DDBJ databases">
        <title>Complete genome sequence of Alisedimentitalea scapharcae.</title>
        <authorList>
            <person name="Rong J.-C."/>
            <person name="Yi M.-L."/>
            <person name="Zhao Q."/>
        </authorList>
    </citation>
    <scope>NUCLEOTIDE SEQUENCE [LARGE SCALE GENOMIC DNA]</scope>
    <source>
        <strain evidence="1 2">KCTC 42119</strain>
    </source>
</reference>
<name>A0ABZ2XNM8_9RHOB</name>
<proteinExistence type="predicted"/>
<gene>
    <name evidence="1" type="ORF">QEZ52_13785</name>
</gene>
<protein>
    <submittedName>
        <fullName evidence="1">Uncharacterized protein</fullName>
    </submittedName>
</protein>
<evidence type="ECO:0000313" key="1">
    <source>
        <dbReference type="EMBL" id="WZK87676.1"/>
    </source>
</evidence>
<dbReference type="EMBL" id="CP123584">
    <property type="protein sequence ID" value="WZK87676.1"/>
    <property type="molecule type" value="Genomic_DNA"/>
</dbReference>
<dbReference type="RefSeq" id="WP_406644958.1">
    <property type="nucleotide sequence ID" value="NZ_CP123584.1"/>
</dbReference>
<sequence length="71" mass="7938">MSNLDARLLDAHAAKDEWALVRLYCEAADSATDEDAAWFFLTQAYVFALEQNHPDLEPLRARLVAGGREST</sequence>
<dbReference type="Proteomes" id="UP001623232">
    <property type="component" value="Chromosome"/>
</dbReference>
<accession>A0ABZ2XNM8</accession>